<proteinExistence type="predicted"/>
<evidence type="ECO:0000256" key="5">
    <source>
        <dbReference type="ARBA" id="ARBA00023136"/>
    </source>
</evidence>
<evidence type="ECO:0000256" key="3">
    <source>
        <dbReference type="ARBA" id="ARBA00022692"/>
    </source>
</evidence>
<keyword evidence="5 6" id="KW-0472">Membrane</keyword>
<name>A0A6J7TKZ4_9ZZZZ</name>
<feature type="transmembrane region" description="Helical" evidence="6">
    <location>
        <begin position="71"/>
        <end position="87"/>
    </location>
</feature>
<keyword evidence="4 6" id="KW-1133">Transmembrane helix</keyword>
<dbReference type="EMBL" id="CAFBQN010000007">
    <property type="protein sequence ID" value="CAB5053487.1"/>
    <property type="molecule type" value="Genomic_DNA"/>
</dbReference>
<dbReference type="AlphaFoldDB" id="A0A6J7TKZ4"/>
<reference evidence="9" key="1">
    <citation type="submission" date="2020-05" db="EMBL/GenBank/DDBJ databases">
        <authorList>
            <person name="Chiriac C."/>
            <person name="Salcher M."/>
            <person name="Ghai R."/>
            <person name="Kavagutti S V."/>
        </authorList>
    </citation>
    <scope>NUCLEOTIDE SEQUENCE</scope>
</reference>
<comment type="subcellular location">
    <subcellularLocation>
        <location evidence="1">Cell membrane</location>
        <topology evidence="1">Multi-pass membrane protein</topology>
    </subcellularLocation>
</comment>
<feature type="transmembrane region" description="Helical" evidence="6">
    <location>
        <begin position="241"/>
        <end position="262"/>
    </location>
</feature>
<evidence type="ECO:0000256" key="4">
    <source>
        <dbReference type="ARBA" id="ARBA00022989"/>
    </source>
</evidence>
<sequence>MFRIIFISMLFAVPGGLLFILDSKVDPIRELEKRAKSAAAKSRDKSNIHSRLEELGRGSELDYENFRIRQIGFCAASAALVLVFILISHRSLITALLFAGLIASAVYVLIDRELSSQIKKRRQMIEAEFPAIIEMLTLAIAAGETPMSAMLRIAESADGALAQEFAVVISSVRNGEPLHISLDAMGRRVKSVMIRRFIDAIVTATLRGAPLIEVLSRHAVEARANQRNIVMGAAGKAEISMMIPVVFLILPISILFALWPSLTNLNLFAN</sequence>
<feature type="domain" description="Type II secretion system protein GspF" evidence="7">
    <location>
        <begin position="133"/>
        <end position="256"/>
    </location>
</feature>
<evidence type="ECO:0000259" key="7">
    <source>
        <dbReference type="Pfam" id="PF00482"/>
    </source>
</evidence>
<dbReference type="Pfam" id="PF00482">
    <property type="entry name" value="T2SSF"/>
    <property type="match status" value="1"/>
</dbReference>
<organism evidence="9">
    <name type="scientific">freshwater metagenome</name>
    <dbReference type="NCBI Taxonomy" id="449393"/>
    <lineage>
        <taxon>unclassified sequences</taxon>
        <taxon>metagenomes</taxon>
        <taxon>ecological metagenomes</taxon>
    </lineage>
</organism>
<evidence type="ECO:0000256" key="6">
    <source>
        <dbReference type="SAM" id="Phobius"/>
    </source>
</evidence>
<dbReference type="GO" id="GO:0005886">
    <property type="term" value="C:plasma membrane"/>
    <property type="evidence" value="ECO:0007669"/>
    <property type="project" value="UniProtKB-SubCell"/>
</dbReference>
<evidence type="ECO:0000313" key="9">
    <source>
        <dbReference type="EMBL" id="CAB5053487.1"/>
    </source>
</evidence>
<protein>
    <submittedName>
        <fullName evidence="9">Unannotated protein</fullName>
    </submittedName>
</protein>
<evidence type="ECO:0000256" key="1">
    <source>
        <dbReference type="ARBA" id="ARBA00004651"/>
    </source>
</evidence>
<evidence type="ECO:0000313" key="8">
    <source>
        <dbReference type="EMBL" id="CAB5002102.1"/>
    </source>
</evidence>
<gene>
    <name evidence="8" type="ORF">UFOPK4065_00355</name>
    <name evidence="9" type="ORF">UFOPK4319_00240</name>
</gene>
<dbReference type="PANTHER" id="PTHR35007">
    <property type="entry name" value="INTEGRAL MEMBRANE PROTEIN-RELATED"/>
    <property type="match status" value="1"/>
</dbReference>
<keyword evidence="3 6" id="KW-0812">Transmembrane</keyword>
<feature type="transmembrane region" description="Helical" evidence="6">
    <location>
        <begin position="6"/>
        <end position="25"/>
    </location>
</feature>
<dbReference type="InterPro" id="IPR018076">
    <property type="entry name" value="T2SS_GspF_dom"/>
</dbReference>
<evidence type="ECO:0000256" key="2">
    <source>
        <dbReference type="ARBA" id="ARBA00022475"/>
    </source>
</evidence>
<keyword evidence="2" id="KW-1003">Cell membrane</keyword>
<dbReference type="PANTHER" id="PTHR35007:SF2">
    <property type="entry name" value="PILUS ASSEMBLE PROTEIN"/>
    <property type="match status" value="1"/>
</dbReference>
<dbReference type="EMBL" id="CAFBPE010000015">
    <property type="protein sequence ID" value="CAB5002102.1"/>
    <property type="molecule type" value="Genomic_DNA"/>
</dbReference>
<accession>A0A6J7TKZ4</accession>
<feature type="transmembrane region" description="Helical" evidence="6">
    <location>
        <begin position="93"/>
        <end position="110"/>
    </location>
</feature>